<evidence type="ECO:0000313" key="3">
    <source>
        <dbReference type="Proteomes" id="UP000033856"/>
    </source>
</evidence>
<dbReference type="Gene3D" id="3.40.50.720">
    <property type="entry name" value="NAD(P)-binding Rossmann-like Domain"/>
    <property type="match status" value="1"/>
</dbReference>
<dbReference type="AlphaFoldDB" id="A0A0G0XLF9"/>
<proteinExistence type="predicted"/>
<protein>
    <recommendedName>
        <fullName evidence="1">Thioester reductase (TE) domain-containing protein</fullName>
    </recommendedName>
</protein>
<dbReference type="InterPro" id="IPR026055">
    <property type="entry name" value="FAR"/>
</dbReference>
<dbReference type="PANTHER" id="PTHR11011:SF45">
    <property type="entry name" value="FATTY ACYL-COA REDUCTASE CG8306-RELATED"/>
    <property type="match status" value="1"/>
</dbReference>
<reference evidence="2 3" key="1">
    <citation type="journal article" date="2015" name="Nature">
        <title>rRNA introns, odd ribosomes, and small enigmatic genomes across a large radiation of phyla.</title>
        <authorList>
            <person name="Brown C.T."/>
            <person name="Hug L.A."/>
            <person name="Thomas B.C."/>
            <person name="Sharon I."/>
            <person name="Castelle C.J."/>
            <person name="Singh A."/>
            <person name="Wilkins M.J."/>
            <person name="Williams K.H."/>
            <person name="Banfield J.F."/>
        </authorList>
    </citation>
    <scope>NUCLEOTIDE SEQUENCE [LARGE SCALE GENOMIC DNA]</scope>
</reference>
<dbReference type="SUPFAM" id="SSF51735">
    <property type="entry name" value="NAD(P)-binding Rossmann-fold domains"/>
    <property type="match status" value="1"/>
</dbReference>
<name>A0A0G0XLF9_9BACT</name>
<evidence type="ECO:0000313" key="2">
    <source>
        <dbReference type="EMBL" id="KKS25714.1"/>
    </source>
</evidence>
<accession>A0A0G0XLF9</accession>
<dbReference type="Proteomes" id="UP000033856">
    <property type="component" value="Unassembled WGS sequence"/>
</dbReference>
<organism evidence="2 3">
    <name type="scientific">Candidatus Jorgensenbacteria bacterium GW2011_GWF2_41_8</name>
    <dbReference type="NCBI Taxonomy" id="1618667"/>
    <lineage>
        <taxon>Bacteria</taxon>
        <taxon>Candidatus Joergenseniibacteriota</taxon>
    </lineage>
</organism>
<feature type="domain" description="Thioester reductase (TE)" evidence="1">
    <location>
        <begin position="19"/>
        <end position="261"/>
    </location>
</feature>
<dbReference type="InterPro" id="IPR013120">
    <property type="entry name" value="FAR_NAD-bd"/>
</dbReference>
<comment type="caution">
    <text evidence="2">The sequence shown here is derived from an EMBL/GenBank/DDBJ whole genome shotgun (WGS) entry which is preliminary data.</text>
</comment>
<dbReference type="GO" id="GO:0080019">
    <property type="term" value="F:alcohol-forming very long-chain fatty acyl-CoA reductase activity"/>
    <property type="evidence" value="ECO:0007669"/>
    <property type="project" value="InterPro"/>
</dbReference>
<dbReference type="GO" id="GO:0035336">
    <property type="term" value="P:long-chain fatty-acyl-CoA metabolic process"/>
    <property type="evidence" value="ECO:0007669"/>
    <property type="project" value="TreeGrafter"/>
</dbReference>
<evidence type="ECO:0000259" key="1">
    <source>
        <dbReference type="Pfam" id="PF07993"/>
    </source>
</evidence>
<sequence length="396" mass="45379">MDIIAMMPNSSRVPKKYLLTGGTGFLGTFLAKGLLEKGAHLYFLVRQKSGRDSRFYVQAQLKRVGLQSQFFSQVHIVSGDTTKQNCGIDREWFINHHSDINAIWHIAGLVDFNNRERLFLINTEGMRHIIELAKNLRAHIYYVSTAYAVGASRKRELFEDALKHSGTFRNSYEESKYEGERLLATQIASGDITATIFRPSILVGHSETGVTLSYTGYYVPLFFFATLRQQHPFITGLPFIIPYVRNATLNLIPIDHSVRLILALAVLPESNGKIFHIVHPQPPTVRYIFQESLAELGYRRIYFVPVPSWILHGINKVIRIFSYLFVRYGKRVRTQLSDYVAYLTDTRSFSTKNVRRLLGVAADVPPLNKTLLQRYIMYAVGHHFGRTKYHNLSFVL</sequence>
<gene>
    <name evidence="2" type="ORF">UU83_C0003G0007</name>
</gene>
<dbReference type="Pfam" id="PF07993">
    <property type="entry name" value="NAD_binding_4"/>
    <property type="match status" value="1"/>
</dbReference>
<dbReference type="EMBL" id="LCCD01000003">
    <property type="protein sequence ID" value="KKS25714.1"/>
    <property type="molecule type" value="Genomic_DNA"/>
</dbReference>
<dbReference type="InterPro" id="IPR036291">
    <property type="entry name" value="NAD(P)-bd_dom_sf"/>
</dbReference>
<dbReference type="PANTHER" id="PTHR11011">
    <property type="entry name" value="MALE STERILITY PROTEIN 2-RELATED"/>
    <property type="match status" value="1"/>
</dbReference>